<evidence type="ECO:0000256" key="1">
    <source>
        <dbReference type="SAM" id="MobiDB-lite"/>
    </source>
</evidence>
<dbReference type="AlphaFoldDB" id="A0A8K0TPJ3"/>
<feature type="chain" id="PRO_5035425266" evidence="2">
    <location>
        <begin position="21"/>
        <end position="251"/>
    </location>
</feature>
<dbReference type="EMBL" id="JAGPXD010000002">
    <property type="protein sequence ID" value="KAH7369371.1"/>
    <property type="molecule type" value="Genomic_DNA"/>
</dbReference>
<reference evidence="3" key="1">
    <citation type="journal article" date="2021" name="Nat. Commun.">
        <title>Genetic determinants of endophytism in the Arabidopsis root mycobiome.</title>
        <authorList>
            <person name="Mesny F."/>
            <person name="Miyauchi S."/>
            <person name="Thiergart T."/>
            <person name="Pickel B."/>
            <person name="Atanasova L."/>
            <person name="Karlsson M."/>
            <person name="Huettel B."/>
            <person name="Barry K.W."/>
            <person name="Haridas S."/>
            <person name="Chen C."/>
            <person name="Bauer D."/>
            <person name="Andreopoulos W."/>
            <person name="Pangilinan J."/>
            <person name="LaButti K."/>
            <person name="Riley R."/>
            <person name="Lipzen A."/>
            <person name="Clum A."/>
            <person name="Drula E."/>
            <person name="Henrissat B."/>
            <person name="Kohler A."/>
            <person name="Grigoriev I.V."/>
            <person name="Martin F.M."/>
            <person name="Hacquard S."/>
        </authorList>
    </citation>
    <scope>NUCLEOTIDE SEQUENCE</scope>
    <source>
        <strain evidence="3">MPI-CAGE-AT-0016</strain>
    </source>
</reference>
<feature type="signal peptide" evidence="2">
    <location>
        <begin position="1"/>
        <end position="20"/>
    </location>
</feature>
<evidence type="ECO:0000256" key="2">
    <source>
        <dbReference type="SAM" id="SignalP"/>
    </source>
</evidence>
<name>A0A8K0TPJ3_9PEZI</name>
<organism evidence="3 4">
    <name type="scientific">Plectosphaerella cucumerina</name>
    <dbReference type="NCBI Taxonomy" id="40658"/>
    <lineage>
        <taxon>Eukaryota</taxon>
        <taxon>Fungi</taxon>
        <taxon>Dikarya</taxon>
        <taxon>Ascomycota</taxon>
        <taxon>Pezizomycotina</taxon>
        <taxon>Sordariomycetes</taxon>
        <taxon>Hypocreomycetidae</taxon>
        <taxon>Glomerellales</taxon>
        <taxon>Plectosphaerellaceae</taxon>
        <taxon>Plectosphaerella</taxon>
    </lineage>
</organism>
<dbReference type="Proteomes" id="UP000813385">
    <property type="component" value="Unassembled WGS sequence"/>
</dbReference>
<comment type="caution">
    <text evidence="3">The sequence shown here is derived from an EMBL/GenBank/DDBJ whole genome shotgun (WGS) entry which is preliminary data.</text>
</comment>
<gene>
    <name evidence="3" type="ORF">B0T11DRAFT_350969</name>
</gene>
<protein>
    <submittedName>
        <fullName evidence="3">Uncharacterized protein</fullName>
    </submittedName>
</protein>
<sequence length="251" mass="28293">MRRSTPILAGLATLPTGALSFVTDMTLSWPKPHYENTTAFDLDLPFLRGGEMFPCRSVAPPADVKRVPWPVAGTRIQLQRTSTLWNRTKDVDRRRVGTWTMRYSFGQFEGLDVGDLENPIFDLNSETWEPRDFEIGAWCTMPTDSVYFVSEDGAMEGLYDGSDVMVEERQLEGVNATLGIYMSQNSSRNFTGITQCVYVQFTRDAPRGPCKRTSYLPDHNQGDNDGYYEESSPVPEPLFTFNQTGPVQVVT</sequence>
<feature type="region of interest" description="Disordered" evidence="1">
    <location>
        <begin position="212"/>
        <end position="232"/>
    </location>
</feature>
<keyword evidence="4" id="KW-1185">Reference proteome</keyword>
<evidence type="ECO:0000313" key="3">
    <source>
        <dbReference type="EMBL" id="KAH7369371.1"/>
    </source>
</evidence>
<dbReference type="OrthoDB" id="10443229at2759"/>
<accession>A0A8K0TPJ3</accession>
<keyword evidence="2" id="KW-0732">Signal</keyword>
<proteinExistence type="predicted"/>
<evidence type="ECO:0000313" key="4">
    <source>
        <dbReference type="Proteomes" id="UP000813385"/>
    </source>
</evidence>